<keyword evidence="3" id="KW-1185">Reference proteome</keyword>
<name>A0ABQ5FZ46_9ASTR</name>
<feature type="region of interest" description="Disordered" evidence="1">
    <location>
        <begin position="1"/>
        <end position="24"/>
    </location>
</feature>
<gene>
    <name evidence="2" type="ORF">Tco_1020111</name>
</gene>
<feature type="compositionally biased region" description="Low complexity" evidence="1">
    <location>
        <begin position="192"/>
        <end position="207"/>
    </location>
</feature>
<dbReference type="EMBL" id="BQNB010017917">
    <property type="protein sequence ID" value="GJT68631.1"/>
    <property type="molecule type" value="Genomic_DNA"/>
</dbReference>
<evidence type="ECO:0000313" key="2">
    <source>
        <dbReference type="EMBL" id="GJT68631.1"/>
    </source>
</evidence>
<evidence type="ECO:0000313" key="3">
    <source>
        <dbReference type="Proteomes" id="UP001151760"/>
    </source>
</evidence>
<organism evidence="2 3">
    <name type="scientific">Tanacetum coccineum</name>
    <dbReference type="NCBI Taxonomy" id="301880"/>
    <lineage>
        <taxon>Eukaryota</taxon>
        <taxon>Viridiplantae</taxon>
        <taxon>Streptophyta</taxon>
        <taxon>Embryophyta</taxon>
        <taxon>Tracheophyta</taxon>
        <taxon>Spermatophyta</taxon>
        <taxon>Magnoliopsida</taxon>
        <taxon>eudicotyledons</taxon>
        <taxon>Gunneridae</taxon>
        <taxon>Pentapetalae</taxon>
        <taxon>asterids</taxon>
        <taxon>campanulids</taxon>
        <taxon>Asterales</taxon>
        <taxon>Asteraceae</taxon>
        <taxon>Asteroideae</taxon>
        <taxon>Anthemideae</taxon>
        <taxon>Anthemidinae</taxon>
        <taxon>Tanacetum</taxon>
    </lineage>
</organism>
<feature type="compositionally biased region" description="Basic and acidic residues" evidence="1">
    <location>
        <begin position="181"/>
        <end position="191"/>
    </location>
</feature>
<feature type="compositionally biased region" description="Acidic residues" evidence="1">
    <location>
        <begin position="114"/>
        <end position="149"/>
    </location>
</feature>
<dbReference type="Proteomes" id="UP001151760">
    <property type="component" value="Unassembled WGS sequence"/>
</dbReference>
<feature type="compositionally biased region" description="Basic and acidic residues" evidence="1">
    <location>
        <begin position="73"/>
        <end position="84"/>
    </location>
</feature>
<reference evidence="2" key="1">
    <citation type="journal article" date="2022" name="Int. J. Mol. Sci.">
        <title>Draft Genome of Tanacetum Coccineum: Genomic Comparison of Closely Related Tanacetum-Family Plants.</title>
        <authorList>
            <person name="Yamashiro T."/>
            <person name="Shiraishi A."/>
            <person name="Nakayama K."/>
            <person name="Satake H."/>
        </authorList>
    </citation>
    <scope>NUCLEOTIDE SEQUENCE</scope>
</reference>
<proteinExistence type="predicted"/>
<feature type="region of interest" description="Disordered" evidence="1">
    <location>
        <begin position="73"/>
        <end position="229"/>
    </location>
</feature>
<accession>A0ABQ5FZ46</accession>
<sequence>MSSDNASSAVTYTSVSSDSNRPSTWGIPLVNIGELLEMDPYEEVVQQGQAHPLSPAYVPDPIKLDEHVPVYVPKPEHLEYHTPSDDDIQVENQPYAEDASPTAKLPGYLANSDSMEEDDASPMEEDSINYPDELEDDDEDPEEDPEEDHTDYPANGEEGDDEPFDDDDDDDDIDDEDEEPTKDKEEEEHLAPVDPSAVPVVDPVPSAGDIDAFETDESAPTPRSPQTMVPFSQTRLLMARKTIRFEPW</sequence>
<reference evidence="2" key="2">
    <citation type="submission" date="2022-01" db="EMBL/GenBank/DDBJ databases">
        <authorList>
            <person name="Yamashiro T."/>
            <person name="Shiraishi A."/>
            <person name="Satake H."/>
            <person name="Nakayama K."/>
        </authorList>
    </citation>
    <scope>NUCLEOTIDE SEQUENCE</scope>
</reference>
<evidence type="ECO:0000256" key="1">
    <source>
        <dbReference type="SAM" id="MobiDB-lite"/>
    </source>
</evidence>
<comment type="caution">
    <text evidence="2">The sequence shown here is derived from an EMBL/GenBank/DDBJ whole genome shotgun (WGS) entry which is preliminary data.</text>
</comment>
<protein>
    <submittedName>
        <fullName evidence="2">Uncharacterized protein</fullName>
    </submittedName>
</protein>
<feature type="compositionally biased region" description="Acidic residues" evidence="1">
    <location>
        <begin position="157"/>
        <end position="180"/>
    </location>
</feature>
<feature type="compositionally biased region" description="Low complexity" evidence="1">
    <location>
        <begin position="1"/>
        <end position="19"/>
    </location>
</feature>